<comment type="subunit">
    <text evidence="3">Homodimer.</text>
</comment>
<evidence type="ECO:0000256" key="1">
    <source>
        <dbReference type="ARBA" id="ARBA00010219"/>
    </source>
</evidence>
<accession>A0ABU2JE89</accession>
<sequence length="303" mass="31579">MQAAGRAAEHGIADFEFARYHALGNDYLVLDPARFGFVPTPENVRLACDRHFGLGADGIVLGPIGPVEAGLPVTLRLFNSDGTDCERSGNGLRIFALYLAQCYPGDWPSTGLTARTVAGDTAVRVLDVADGLVSIDMGVPSFEAGGPRTVRLADRDVRLCCLNNGNPHAVTVVDQATRELACELGPQIATHASFPQRTNVQLLEVLDRNSIAIEIWERGAGYTLSSGSSSCAAAAVARKLGLVDDQVRVRMPGGELQLSFADDGAISMTGTVELIATGSFGPALGAGLSDPGQTGDAGSEGPL</sequence>
<keyword evidence="3" id="KW-0028">Amino-acid biosynthesis</keyword>
<feature type="site" description="Could be important to modulate the pK values of the two catalytic cysteine residues" evidence="3">
    <location>
        <position position="217"/>
    </location>
</feature>
<dbReference type="PANTHER" id="PTHR31689">
    <property type="entry name" value="DIAMINOPIMELATE EPIMERASE, CHLOROPLASTIC"/>
    <property type="match status" value="1"/>
</dbReference>
<keyword evidence="6" id="KW-1185">Reference proteome</keyword>
<keyword evidence="2 3" id="KW-0413">Isomerase</keyword>
<dbReference type="PANTHER" id="PTHR31689:SF0">
    <property type="entry name" value="DIAMINOPIMELATE EPIMERASE"/>
    <property type="match status" value="1"/>
</dbReference>
<keyword evidence="3" id="KW-0457">Lysine biosynthesis</keyword>
<name>A0ABU2JE89_9ACTN</name>
<dbReference type="Proteomes" id="UP001183176">
    <property type="component" value="Unassembled WGS sequence"/>
</dbReference>
<dbReference type="RefSeq" id="WP_311424485.1">
    <property type="nucleotide sequence ID" value="NZ_JAVREH010000035.1"/>
</dbReference>
<comment type="subcellular location">
    <subcellularLocation>
        <location evidence="3">Cytoplasm</location>
    </subcellularLocation>
</comment>
<dbReference type="SUPFAM" id="SSF54506">
    <property type="entry name" value="Diaminopimelate epimerase-like"/>
    <property type="match status" value="2"/>
</dbReference>
<protein>
    <recommendedName>
        <fullName evidence="3 4">Diaminopimelate epimerase</fullName>
        <shortName evidence="3">DAP epimerase</shortName>
        <ecNumber evidence="3 4">5.1.1.7</ecNumber>
    </recommendedName>
    <alternativeName>
        <fullName evidence="3">PLP-independent amino acid racemase</fullName>
    </alternativeName>
</protein>
<organism evidence="5 6">
    <name type="scientific">Jatrophihabitans lederbergiae</name>
    <dbReference type="NCBI Taxonomy" id="3075547"/>
    <lineage>
        <taxon>Bacteria</taxon>
        <taxon>Bacillati</taxon>
        <taxon>Actinomycetota</taxon>
        <taxon>Actinomycetes</taxon>
        <taxon>Jatrophihabitantales</taxon>
        <taxon>Jatrophihabitantaceae</taxon>
        <taxon>Jatrophihabitans</taxon>
    </lineage>
</organism>
<dbReference type="NCBIfam" id="TIGR00652">
    <property type="entry name" value="DapF"/>
    <property type="match status" value="1"/>
</dbReference>
<feature type="binding site" evidence="3">
    <location>
        <position position="199"/>
    </location>
    <ligand>
        <name>substrate</name>
    </ligand>
</feature>
<evidence type="ECO:0000313" key="6">
    <source>
        <dbReference type="Proteomes" id="UP001183176"/>
    </source>
</evidence>
<evidence type="ECO:0000313" key="5">
    <source>
        <dbReference type="EMBL" id="MDT0263312.1"/>
    </source>
</evidence>
<feature type="binding site" evidence="3">
    <location>
        <begin position="217"/>
        <end position="218"/>
    </location>
    <ligand>
        <name>substrate</name>
    </ligand>
</feature>
<feature type="binding site" evidence="3">
    <location>
        <position position="25"/>
    </location>
    <ligand>
        <name>substrate</name>
    </ligand>
</feature>
<evidence type="ECO:0000256" key="3">
    <source>
        <dbReference type="HAMAP-Rule" id="MF_00197"/>
    </source>
</evidence>
<evidence type="ECO:0000256" key="4">
    <source>
        <dbReference type="NCBIfam" id="TIGR00652"/>
    </source>
</evidence>
<dbReference type="Gene3D" id="3.10.310.10">
    <property type="entry name" value="Diaminopimelate Epimerase, Chain A, domain 1"/>
    <property type="match status" value="2"/>
</dbReference>
<dbReference type="EMBL" id="JAVREH010000035">
    <property type="protein sequence ID" value="MDT0263312.1"/>
    <property type="molecule type" value="Genomic_DNA"/>
</dbReference>
<comment type="caution">
    <text evidence="5">The sequence shown here is derived from an EMBL/GenBank/DDBJ whole genome shotgun (WGS) entry which is preliminary data.</text>
</comment>
<proteinExistence type="inferred from homology"/>
<comment type="catalytic activity">
    <reaction evidence="3">
        <text>(2S,6S)-2,6-diaminopimelate = meso-2,6-diaminopimelate</text>
        <dbReference type="Rhea" id="RHEA:15393"/>
        <dbReference type="ChEBI" id="CHEBI:57609"/>
        <dbReference type="ChEBI" id="CHEBI:57791"/>
        <dbReference type="EC" id="5.1.1.7"/>
    </reaction>
</comment>
<feature type="site" description="Could be important to modulate the pK values of the two catalytic cysteine residues" evidence="3">
    <location>
        <position position="168"/>
    </location>
</feature>
<dbReference type="EC" id="5.1.1.7" evidence="3 4"/>
<comment type="pathway">
    <text evidence="3">Amino-acid biosynthesis; L-lysine biosynthesis via DAP pathway; DL-2,6-diaminopimelate from LL-2,6-diaminopimelate: step 1/1.</text>
</comment>
<feature type="binding site" evidence="3">
    <location>
        <position position="166"/>
    </location>
    <ligand>
        <name>substrate</name>
    </ligand>
</feature>
<gene>
    <name evidence="3 5" type="primary">dapF</name>
    <name evidence="5" type="ORF">RM423_18160</name>
</gene>
<reference evidence="6" key="1">
    <citation type="submission" date="2023-07" db="EMBL/GenBank/DDBJ databases">
        <title>30 novel species of actinomycetes from the DSMZ collection.</title>
        <authorList>
            <person name="Nouioui I."/>
        </authorList>
    </citation>
    <scope>NUCLEOTIDE SEQUENCE [LARGE SCALE GENOMIC DNA]</scope>
    <source>
        <strain evidence="6">DSM 44399</strain>
    </source>
</reference>
<dbReference type="GO" id="GO:0008837">
    <property type="term" value="F:diaminopimelate epimerase activity"/>
    <property type="evidence" value="ECO:0007669"/>
    <property type="project" value="UniProtKB-EC"/>
</dbReference>
<feature type="binding site" evidence="3">
    <location>
        <position position="79"/>
    </location>
    <ligand>
        <name>substrate</name>
    </ligand>
</feature>
<comment type="caution">
    <text evidence="3">Lacks conserved residue(s) required for the propagation of feature annotation.</text>
</comment>
<feature type="binding site" evidence="3">
    <location>
        <begin position="89"/>
        <end position="90"/>
    </location>
    <ligand>
        <name>substrate</name>
    </ligand>
</feature>
<keyword evidence="3" id="KW-0963">Cytoplasm</keyword>
<comment type="similarity">
    <text evidence="1 3">Belongs to the diaminopimelate epimerase family.</text>
</comment>
<dbReference type="Pfam" id="PF01678">
    <property type="entry name" value="DAP_epimerase"/>
    <property type="match status" value="2"/>
</dbReference>
<comment type="function">
    <text evidence="3">Catalyzes the stereoinversion of LL-2,6-diaminopimelate (L,L-DAP) to meso-diaminopimelate (meso-DAP), a precursor of L-lysine and an essential component of the bacterial peptidoglycan.</text>
</comment>
<dbReference type="InterPro" id="IPR001653">
    <property type="entry name" value="DAP_epimerase_DapF"/>
</dbReference>
<feature type="binding site" evidence="3">
    <location>
        <begin position="227"/>
        <end position="228"/>
    </location>
    <ligand>
        <name>substrate</name>
    </ligand>
</feature>
<evidence type="ECO:0000256" key="2">
    <source>
        <dbReference type="ARBA" id="ARBA00023235"/>
    </source>
</evidence>
<dbReference type="HAMAP" id="MF_00197">
    <property type="entry name" value="DAP_epimerase"/>
    <property type="match status" value="1"/>
</dbReference>